<evidence type="ECO:0000259" key="7">
    <source>
        <dbReference type="PROSITE" id="PS50888"/>
    </source>
</evidence>
<dbReference type="AlphaFoldDB" id="A0A5N6R0V2"/>
<dbReference type="Pfam" id="PF00010">
    <property type="entry name" value="HLH"/>
    <property type="match status" value="1"/>
</dbReference>
<organism evidence="8 9">
    <name type="scientific">Carpinus fangiana</name>
    <dbReference type="NCBI Taxonomy" id="176857"/>
    <lineage>
        <taxon>Eukaryota</taxon>
        <taxon>Viridiplantae</taxon>
        <taxon>Streptophyta</taxon>
        <taxon>Embryophyta</taxon>
        <taxon>Tracheophyta</taxon>
        <taxon>Spermatophyta</taxon>
        <taxon>Magnoliopsida</taxon>
        <taxon>eudicotyledons</taxon>
        <taxon>Gunneridae</taxon>
        <taxon>Pentapetalae</taxon>
        <taxon>rosids</taxon>
        <taxon>fabids</taxon>
        <taxon>Fagales</taxon>
        <taxon>Betulaceae</taxon>
        <taxon>Carpinus</taxon>
    </lineage>
</organism>
<comment type="subcellular location">
    <subcellularLocation>
        <location evidence="1">Nucleus</location>
    </subcellularLocation>
</comment>
<keyword evidence="5" id="KW-0539">Nucleus</keyword>
<keyword evidence="4" id="KW-0804">Transcription</keyword>
<keyword evidence="2" id="KW-0805">Transcription regulation</keyword>
<keyword evidence="6" id="KW-0175">Coiled coil</keyword>
<feature type="domain" description="BHLH" evidence="7">
    <location>
        <begin position="81"/>
        <end position="130"/>
    </location>
</feature>
<dbReference type="SUPFAM" id="SSF47459">
    <property type="entry name" value="HLH, helix-loop-helix DNA-binding domain"/>
    <property type="match status" value="1"/>
</dbReference>
<keyword evidence="9" id="KW-1185">Reference proteome</keyword>
<dbReference type="Proteomes" id="UP000327013">
    <property type="component" value="Chromosome 3"/>
</dbReference>
<protein>
    <recommendedName>
        <fullName evidence="7">BHLH domain-containing protein</fullName>
    </recommendedName>
</protein>
<dbReference type="GO" id="GO:0003677">
    <property type="term" value="F:DNA binding"/>
    <property type="evidence" value="ECO:0007669"/>
    <property type="project" value="UniProtKB-KW"/>
</dbReference>
<gene>
    <name evidence="8" type="ORF">FH972_008380</name>
</gene>
<feature type="coiled-coil region" evidence="6">
    <location>
        <begin position="120"/>
        <end position="154"/>
    </location>
</feature>
<dbReference type="SMART" id="SM00353">
    <property type="entry name" value="HLH"/>
    <property type="match status" value="1"/>
</dbReference>
<evidence type="ECO:0000256" key="3">
    <source>
        <dbReference type="ARBA" id="ARBA00023125"/>
    </source>
</evidence>
<keyword evidence="3" id="KW-0238">DNA-binding</keyword>
<sequence>MMGMFYPYDLPGDIFWHEAYVAPPVSQSAFAAYAEKPRIEFGSGSSGGDDGRNCVNVNKRMIDFLRRSWHPRTETEEPEKERCFRHMMNERLRRERQKQSYMALHSMLPFGTKSDKNSIIQMAAKNIEEMQRRREELQRRKLEVEANLAAAAEGGAKIRVRVANPASGVDSMVEVLKCLKSLGLKTTTIRSNFSAHEFSAELQIDTQIGVADVEKAIQKSLYEVERKLLRHFEEGWKS</sequence>
<evidence type="ECO:0000313" key="9">
    <source>
        <dbReference type="Proteomes" id="UP000327013"/>
    </source>
</evidence>
<dbReference type="EMBL" id="CM017323">
    <property type="protein sequence ID" value="KAE8022592.1"/>
    <property type="molecule type" value="Genomic_DNA"/>
</dbReference>
<proteinExistence type="predicted"/>
<dbReference type="InterPro" id="IPR044658">
    <property type="entry name" value="bHLH92/bHLH041-like"/>
</dbReference>
<evidence type="ECO:0000256" key="1">
    <source>
        <dbReference type="ARBA" id="ARBA00004123"/>
    </source>
</evidence>
<evidence type="ECO:0000313" key="8">
    <source>
        <dbReference type="EMBL" id="KAE8022592.1"/>
    </source>
</evidence>
<dbReference type="CDD" id="cd11393">
    <property type="entry name" value="bHLH_AtbHLH_like"/>
    <property type="match status" value="1"/>
</dbReference>
<evidence type="ECO:0000256" key="5">
    <source>
        <dbReference type="ARBA" id="ARBA00023242"/>
    </source>
</evidence>
<dbReference type="Gene3D" id="4.10.280.10">
    <property type="entry name" value="Helix-loop-helix DNA-binding domain"/>
    <property type="match status" value="1"/>
</dbReference>
<evidence type="ECO:0000256" key="4">
    <source>
        <dbReference type="ARBA" id="ARBA00023163"/>
    </source>
</evidence>
<dbReference type="InterPro" id="IPR036638">
    <property type="entry name" value="HLH_DNA-bd_sf"/>
</dbReference>
<reference evidence="8 9" key="1">
    <citation type="submission" date="2019-06" db="EMBL/GenBank/DDBJ databases">
        <title>A chromosomal-level reference genome of Carpinus fangiana (Coryloideae, Betulaceae).</title>
        <authorList>
            <person name="Yang X."/>
            <person name="Wang Z."/>
            <person name="Zhang L."/>
            <person name="Hao G."/>
            <person name="Liu J."/>
            <person name="Yang Y."/>
        </authorList>
    </citation>
    <scope>NUCLEOTIDE SEQUENCE [LARGE SCALE GENOMIC DNA]</scope>
    <source>
        <strain evidence="8">Cfa_2016G</strain>
        <tissue evidence="8">Leaf</tissue>
    </source>
</reference>
<evidence type="ECO:0000256" key="2">
    <source>
        <dbReference type="ARBA" id="ARBA00023015"/>
    </source>
</evidence>
<dbReference type="PANTHER" id="PTHR46665">
    <property type="entry name" value="TRANSCRIPTION FACTOR BHLH041-RELATED-RELATED"/>
    <property type="match status" value="1"/>
</dbReference>
<accession>A0A5N6R0V2</accession>
<evidence type="ECO:0000256" key="6">
    <source>
        <dbReference type="SAM" id="Coils"/>
    </source>
</evidence>
<name>A0A5N6R0V2_9ROSI</name>
<dbReference type="GO" id="GO:0005634">
    <property type="term" value="C:nucleus"/>
    <property type="evidence" value="ECO:0007669"/>
    <property type="project" value="UniProtKB-SubCell"/>
</dbReference>
<dbReference type="PANTHER" id="PTHR46665:SF6">
    <property type="entry name" value="TRANSCRIPTION FACTOR BHLH92"/>
    <property type="match status" value="1"/>
</dbReference>
<dbReference type="OrthoDB" id="1885111at2759"/>
<dbReference type="InterPro" id="IPR011598">
    <property type="entry name" value="bHLH_dom"/>
</dbReference>
<dbReference type="PROSITE" id="PS50888">
    <property type="entry name" value="BHLH"/>
    <property type="match status" value="1"/>
</dbReference>
<dbReference type="InterPro" id="IPR045239">
    <property type="entry name" value="bHLH95_bHLH"/>
</dbReference>
<dbReference type="GO" id="GO:0046983">
    <property type="term" value="F:protein dimerization activity"/>
    <property type="evidence" value="ECO:0007669"/>
    <property type="project" value="InterPro"/>
</dbReference>